<dbReference type="AlphaFoldDB" id="A0A3B1CSI2"/>
<evidence type="ECO:0000256" key="3">
    <source>
        <dbReference type="ARBA" id="ARBA00023172"/>
    </source>
</evidence>
<keyword evidence="2" id="KW-0238">DNA-binding</keyword>
<reference evidence="4" key="1">
    <citation type="submission" date="2018-06" db="EMBL/GenBank/DDBJ databases">
        <authorList>
            <person name="Zhirakovskaya E."/>
        </authorList>
    </citation>
    <scope>NUCLEOTIDE SEQUENCE</scope>
</reference>
<keyword evidence="3" id="KW-0233">DNA recombination</keyword>
<protein>
    <submittedName>
        <fullName evidence="4">Mobile element protein</fullName>
    </submittedName>
</protein>
<dbReference type="EMBL" id="UOGF01000111">
    <property type="protein sequence ID" value="VAX33566.1"/>
    <property type="molecule type" value="Genomic_DNA"/>
</dbReference>
<name>A0A3B1CSI2_9ZZZZ</name>
<evidence type="ECO:0000256" key="1">
    <source>
        <dbReference type="ARBA" id="ARBA00022578"/>
    </source>
</evidence>
<dbReference type="GO" id="GO:0006313">
    <property type="term" value="P:DNA transposition"/>
    <property type="evidence" value="ECO:0007669"/>
    <property type="project" value="InterPro"/>
</dbReference>
<feature type="non-terminal residue" evidence="4">
    <location>
        <position position="1"/>
    </location>
</feature>
<accession>A0A3B1CSI2</accession>
<dbReference type="InterPro" id="IPR001207">
    <property type="entry name" value="Transposase_mutator"/>
</dbReference>
<proteinExistence type="predicted"/>
<sequence length="143" mass="16268">GAKFWLSVLTELKNRGLKEIFIACVDGLSGFPDAIQTVYPKAKIQLCIVHMVRNSLKYVASKHMKEVAGDLKSIYKSLTVNSAESALEAFAEKWDGHYPTISKSWRNHWENLITIFDCPDEIRKVIYTTNAIESLNSFSLEKR</sequence>
<evidence type="ECO:0000256" key="2">
    <source>
        <dbReference type="ARBA" id="ARBA00023125"/>
    </source>
</evidence>
<dbReference type="GO" id="GO:0004803">
    <property type="term" value="F:transposase activity"/>
    <property type="evidence" value="ECO:0007669"/>
    <property type="project" value="InterPro"/>
</dbReference>
<evidence type="ECO:0000313" key="4">
    <source>
        <dbReference type="EMBL" id="VAX33566.1"/>
    </source>
</evidence>
<organism evidence="4">
    <name type="scientific">hydrothermal vent metagenome</name>
    <dbReference type="NCBI Taxonomy" id="652676"/>
    <lineage>
        <taxon>unclassified sequences</taxon>
        <taxon>metagenomes</taxon>
        <taxon>ecological metagenomes</taxon>
    </lineage>
</organism>
<dbReference type="PROSITE" id="PS01007">
    <property type="entry name" value="TRANSPOSASE_MUTATOR"/>
    <property type="match status" value="1"/>
</dbReference>
<dbReference type="GO" id="GO:0003677">
    <property type="term" value="F:DNA binding"/>
    <property type="evidence" value="ECO:0007669"/>
    <property type="project" value="UniProtKB-KW"/>
</dbReference>
<gene>
    <name evidence="4" type="ORF">MNBD_NITROSPIRAE01-1917</name>
</gene>
<dbReference type="PANTHER" id="PTHR33217">
    <property type="entry name" value="TRANSPOSASE FOR INSERTION SEQUENCE ELEMENT IS1081"/>
    <property type="match status" value="1"/>
</dbReference>
<dbReference type="PANTHER" id="PTHR33217:SF5">
    <property type="entry name" value="MUTATOR FAMILY TRANSPOSASE"/>
    <property type="match status" value="1"/>
</dbReference>
<dbReference type="Pfam" id="PF00872">
    <property type="entry name" value="Transposase_mut"/>
    <property type="match status" value="1"/>
</dbReference>
<keyword evidence="1" id="KW-0815">Transposition</keyword>